<dbReference type="KEGG" id="smiz:4412673_03936"/>
<evidence type="ECO:0000256" key="1">
    <source>
        <dbReference type="SAM" id="MobiDB-lite"/>
    </source>
</evidence>
<evidence type="ECO:0000313" key="3">
    <source>
        <dbReference type="Proteomes" id="UP000215355"/>
    </source>
</evidence>
<name>A0AAJ4XET9_9SPHI</name>
<evidence type="ECO:0000313" key="2">
    <source>
        <dbReference type="EMBL" id="SNV64164.1"/>
    </source>
</evidence>
<feature type="region of interest" description="Disordered" evidence="1">
    <location>
        <begin position="51"/>
        <end position="74"/>
    </location>
</feature>
<dbReference type="EMBL" id="LT906468">
    <property type="protein sequence ID" value="SNV64164.1"/>
    <property type="molecule type" value="Genomic_DNA"/>
</dbReference>
<dbReference type="AlphaFoldDB" id="A0AAJ4XET9"/>
<protein>
    <submittedName>
        <fullName evidence="2">Uncharacterized protein</fullName>
    </submittedName>
</protein>
<dbReference type="Proteomes" id="UP000215355">
    <property type="component" value="Chromosome 1"/>
</dbReference>
<sequence>MAAGMPTACPRTHRRWHGLLFEISEGGSNGVSWKGGGWTRGPIHDRPYAFEPVWRGSEDGPRSGQGPGSSGWEDIPGPWCTISAPSTLHCPFFLASLKIYLAMLQRVMPPGEKYFACPLGSEGILSLSLHHSAREGRPQGH</sequence>
<reference evidence="2 3" key="1">
    <citation type="submission" date="2017-06" db="EMBL/GenBank/DDBJ databases">
        <authorList>
            <consortium name="Pathogen Informatics"/>
        </authorList>
    </citation>
    <scope>NUCLEOTIDE SEQUENCE [LARGE SCALE GENOMIC DNA]</scope>
    <source>
        <strain evidence="2 3">NCTC12149</strain>
    </source>
</reference>
<proteinExistence type="predicted"/>
<accession>A0AAJ4XET9</accession>
<gene>
    <name evidence="2" type="ORF">SAMEA4412673_03936</name>
</gene>
<organism evidence="2 3">
    <name type="scientific">Sphingobacterium mizutaii</name>
    <dbReference type="NCBI Taxonomy" id="1010"/>
    <lineage>
        <taxon>Bacteria</taxon>
        <taxon>Pseudomonadati</taxon>
        <taxon>Bacteroidota</taxon>
        <taxon>Sphingobacteriia</taxon>
        <taxon>Sphingobacteriales</taxon>
        <taxon>Sphingobacteriaceae</taxon>
        <taxon>Sphingobacterium</taxon>
    </lineage>
</organism>